<keyword evidence="1" id="KW-0732">Signal</keyword>
<dbReference type="SUPFAM" id="SSF53474">
    <property type="entry name" value="alpha/beta-Hydrolases"/>
    <property type="match status" value="1"/>
</dbReference>
<feature type="domain" description="PET hydrolase/cutinase-like" evidence="2">
    <location>
        <begin position="56"/>
        <end position="179"/>
    </location>
</feature>
<keyword evidence="6" id="KW-1185">Reference proteome</keyword>
<dbReference type="EMBL" id="SMCP01000002">
    <property type="protein sequence ID" value="TCV89241.1"/>
    <property type="molecule type" value="Genomic_DNA"/>
</dbReference>
<dbReference type="Proteomes" id="UP000294619">
    <property type="component" value="Unassembled WGS sequence"/>
</dbReference>
<proteinExistence type="predicted"/>
<feature type="signal peptide" evidence="1">
    <location>
        <begin position="1"/>
        <end position="23"/>
    </location>
</feature>
<reference evidence="4 6" key="2">
    <citation type="submission" date="2019-05" db="EMBL/GenBank/DDBJ databases">
        <title>Pasteurellaceae isolates from reptiles.</title>
        <authorList>
            <person name="Bojesen A.M."/>
            <person name="Lund E."/>
        </authorList>
    </citation>
    <scope>NUCLEOTIDE SEQUENCE [LARGE SCALE GENOMIC DNA]</scope>
    <source>
        <strain evidence="4 6">ELNT2x</strain>
    </source>
</reference>
<dbReference type="PANTHER" id="PTHR33428">
    <property type="entry name" value="CHLOROPHYLLASE-2, CHLOROPLASTIC"/>
    <property type="match status" value="1"/>
</dbReference>
<accession>A0A4R3YBU3</accession>
<dbReference type="PANTHER" id="PTHR33428:SF14">
    <property type="entry name" value="CARBOXYLESTERASE TYPE B DOMAIN-CONTAINING PROTEIN"/>
    <property type="match status" value="1"/>
</dbReference>
<organism evidence="3 5">
    <name type="scientific">Testudinibacter aquarius</name>
    <dbReference type="NCBI Taxonomy" id="1524974"/>
    <lineage>
        <taxon>Bacteria</taxon>
        <taxon>Pseudomonadati</taxon>
        <taxon>Pseudomonadota</taxon>
        <taxon>Gammaproteobacteria</taxon>
        <taxon>Pasteurellales</taxon>
        <taxon>Pasteurellaceae</taxon>
        <taxon>Testudinibacter</taxon>
    </lineage>
</organism>
<dbReference type="GO" id="GO:0016787">
    <property type="term" value="F:hydrolase activity"/>
    <property type="evidence" value="ECO:0007669"/>
    <property type="project" value="UniProtKB-KW"/>
</dbReference>
<sequence length="302" mass="32752">MKKIILTLTAAAVLGLLGLAGCAGLGKAIEQALAITDEKITQIQTTAPLEKQYSQMGRYAVASAKFDAQDKELKTYTVYYPQTGSNYPLIVMANGSGTPVSKYEPVLKHLASHGFVVIGSEELSSWRGTGAAKSLDFALAQNRNQNSVLFNKINADKIGVSGHSQGGAGAINLAMKQPNSHLVRSLYTASTTRGEGEMNLFDFAPWQVDKPYFAVTSNGAFDKNAAPISKMQDNLRKMPSTNAVVAERKGLDHGAMLYAANGYMTAWFLYTLNNDAQARQVFIGQNAELYRNANWQNVRAKN</sequence>
<dbReference type="RefSeq" id="WP_132965008.1">
    <property type="nucleotide sequence ID" value="NZ_LEKL01000019.1"/>
</dbReference>
<dbReference type="AlphaFoldDB" id="A0A4R3YBU3"/>
<gene>
    <name evidence="3" type="ORF">EDC16_102118</name>
    <name evidence="4" type="ORF">FHQ21_01565</name>
</gene>
<feature type="chain" id="PRO_5020705660" evidence="1">
    <location>
        <begin position="24"/>
        <end position="302"/>
    </location>
</feature>
<reference evidence="3 5" key="1">
    <citation type="submission" date="2019-03" db="EMBL/GenBank/DDBJ databases">
        <title>Genomic Encyclopedia of Type Strains, Phase IV (KMG-IV): sequencing the most valuable type-strain genomes for metagenomic binning, comparative biology and taxonomic classification.</title>
        <authorList>
            <person name="Goeker M."/>
        </authorList>
    </citation>
    <scope>NUCLEOTIDE SEQUENCE [LARGE SCALE GENOMIC DNA]</scope>
    <source>
        <strain evidence="3 5">DSM 28140</strain>
    </source>
</reference>
<dbReference type="PROSITE" id="PS51257">
    <property type="entry name" value="PROKAR_LIPOPROTEIN"/>
    <property type="match status" value="1"/>
</dbReference>
<evidence type="ECO:0000313" key="3">
    <source>
        <dbReference type="EMBL" id="TCV89241.1"/>
    </source>
</evidence>
<evidence type="ECO:0000313" key="5">
    <source>
        <dbReference type="Proteomes" id="UP000294619"/>
    </source>
</evidence>
<dbReference type="InterPro" id="IPR041127">
    <property type="entry name" value="PET_hydrolase/cutinase-like"/>
</dbReference>
<keyword evidence="4" id="KW-0378">Hydrolase</keyword>
<dbReference type="Proteomes" id="UP000305526">
    <property type="component" value="Unassembled WGS sequence"/>
</dbReference>
<evidence type="ECO:0000256" key="1">
    <source>
        <dbReference type="SAM" id="SignalP"/>
    </source>
</evidence>
<name>A0A4R3YBU3_9PAST</name>
<dbReference type="Gene3D" id="3.40.50.1820">
    <property type="entry name" value="alpha/beta hydrolase"/>
    <property type="match status" value="1"/>
</dbReference>
<protein>
    <submittedName>
        <fullName evidence="4">Alpha/beta hydrolase</fullName>
    </submittedName>
    <submittedName>
        <fullName evidence="3">Chlorophyllase-like protein</fullName>
    </submittedName>
</protein>
<comment type="caution">
    <text evidence="3">The sequence shown here is derived from an EMBL/GenBank/DDBJ whole genome shotgun (WGS) entry which is preliminary data.</text>
</comment>
<evidence type="ECO:0000313" key="6">
    <source>
        <dbReference type="Proteomes" id="UP000305526"/>
    </source>
</evidence>
<evidence type="ECO:0000313" key="4">
    <source>
        <dbReference type="EMBL" id="TNG93303.1"/>
    </source>
</evidence>
<dbReference type="InterPro" id="IPR029058">
    <property type="entry name" value="AB_hydrolase_fold"/>
</dbReference>
<evidence type="ECO:0000259" key="2">
    <source>
        <dbReference type="Pfam" id="PF12740"/>
    </source>
</evidence>
<dbReference type="EMBL" id="VDGV01000009">
    <property type="protein sequence ID" value="TNG93303.1"/>
    <property type="molecule type" value="Genomic_DNA"/>
</dbReference>
<dbReference type="Pfam" id="PF12740">
    <property type="entry name" value="PETase"/>
    <property type="match status" value="1"/>
</dbReference>